<organism evidence="3 4">
    <name type="scientific">Streptomyces phyllanthi</name>
    <dbReference type="NCBI Taxonomy" id="1803180"/>
    <lineage>
        <taxon>Bacteria</taxon>
        <taxon>Bacillati</taxon>
        <taxon>Actinomycetota</taxon>
        <taxon>Actinomycetes</taxon>
        <taxon>Kitasatosporales</taxon>
        <taxon>Streptomycetaceae</taxon>
        <taxon>Streptomyces</taxon>
    </lineage>
</organism>
<dbReference type="AlphaFoldDB" id="A0A5N8WJI6"/>
<reference evidence="3 4" key="1">
    <citation type="submission" date="2019-07" db="EMBL/GenBank/DDBJ databases">
        <title>New species of Amycolatopsis and Streptomyces.</title>
        <authorList>
            <person name="Duangmal K."/>
            <person name="Teo W.F.A."/>
            <person name="Lipun K."/>
        </authorList>
    </citation>
    <scope>NUCLEOTIDE SEQUENCE [LARGE SCALE GENOMIC DNA]</scope>
    <source>
        <strain evidence="3 4">TISTR 2346</strain>
    </source>
</reference>
<dbReference type="Gene3D" id="1.10.101.10">
    <property type="entry name" value="PGBD-like superfamily/PGBD"/>
    <property type="match status" value="1"/>
</dbReference>
<evidence type="ECO:0000256" key="1">
    <source>
        <dbReference type="SAM" id="MobiDB-lite"/>
    </source>
</evidence>
<evidence type="ECO:0000313" key="4">
    <source>
        <dbReference type="Proteomes" id="UP000326979"/>
    </source>
</evidence>
<dbReference type="EMBL" id="VJZE01000744">
    <property type="protein sequence ID" value="MPY46674.1"/>
    <property type="molecule type" value="Genomic_DNA"/>
</dbReference>
<feature type="compositionally biased region" description="Polar residues" evidence="1">
    <location>
        <begin position="67"/>
        <end position="78"/>
    </location>
</feature>
<dbReference type="OrthoDB" id="3874291at2"/>
<proteinExistence type="predicted"/>
<feature type="domain" description="Peptidoglycan binding-like" evidence="2">
    <location>
        <begin position="5"/>
        <end position="62"/>
    </location>
</feature>
<dbReference type="InterPro" id="IPR036365">
    <property type="entry name" value="PGBD-like_sf"/>
</dbReference>
<evidence type="ECO:0000259" key="2">
    <source>
        <dbReference type="Pfam" id="PF01471"/>
    </source>
</evidence>
<dbReference type="Pfam" id="PF01471">
    <property type="entry name" value="PG_binding_1"/>
    <property type="match status" value="1"/>
</dbReference>
<feature type="compositionally biased region" description="Basic residues" evidence="1">
    <location>
        <begin position="100"/>
        <end position="110"/>
    </location>
</feature>
<sequence>MGDDGPEVTELQLRLNQSKFYFGDIDENFDEQVEAAVRGYQFSRGIADDEPGVYGVATRKRLESETNEPQSLRPTQASHPAENGRGRQRQGSHTSGKTGKTGKGRSSRPS</sequence>
<dbReference type="InterPro" id="IPR036366">
    <property type="entry name" value="PGBDSf"/>
</dbReference>
<protein>
    <submittedName>
        <fullName evidence="3">Peptidoglycan-binding protein</fullName>
    </submittedName>
</protein>
<gene>
    <name evidence="3" type="ORF">FNH04_44295</name>
</gene>
<dbReference type="SUPFAM" id="SSF47090">
    <property type="entry name" value="PGBD-like"/>
    <property type="match status" value="1"/>
</dbReference>
<name>A0A5N8WJI6_9ACTN</name>
<feature type="region of interest" description="Disordered" evidence="1">
    <location>
        <begin position="61"/>
        <end position="110"/>
    </location>
</feature>
<accession>A0A5N8WJI6</accession>
<dbReference type="Proteomes" id="UP000326979">
    <property type="component" value="Unassembled WGS sequence"/>
</dbReference>
<keyword evidence="4" id="KW-1185">Reference proteome</keyword>
<dbReference type="InterPro" id="IPR002477">
    <property type="entry name" value="Peptidoglycan-bd-like"/>
</dbReference>
<evidence type="ECO:0000313" key="3">
    <source>
        <dbReference type="EMBL" id="MPY46674.1"/>
    </source>
</evidence>
<comment type="caution">
    <text evidence="3">The sequence shown here is derived from an EMBL/GenBank/DDBJ whole genome shotgun (WGS) entry which is preliminary data.</text>
</comment>